<dbReference type="EMBL" id="VIBQ01000052">
    <property type="protein sequence ID" value="KAB8509364.1"/>
    <property type="molecule type" value="Genomic_DNA"/>
</dbReference>
<dbReference type="Proteomes" id="UP000327013">
    <property type="component" value="Unassembled WGS sequence"/>
</dbReference>
<name>A0A5N6L0X4_9ROSI</name>
<feature type="compositionally biased region" description="Basic and acidic residues" evidence="1">
    <location>
        <begin position="73"/>
        <end position="95"/>
    </location>
</feature>
<proteinExistence type="predicted"/>
<gene>
    <name evidence="2" type="ORF">FH972_025406</name>
</gene>
<protein>
    <submittedName>
        <fullName evidence="2">Uncharacterized protein</fullName>
    </submittedName>
</protein>
<feature type="compositionally biased region" description="Polar residues" evidence="1">
    <location>
        <begin position="122"/>
        <end position="132"/>
    </location>
</feature>
<accession>A0A5N6L0X4</accession>
<reference evidence="2 3" key="1">
    <citation type="submission" date="2019-06" db="EMBL/GenBank/DDBJ databases">
        <title>A chromosomal-level reference genome of Carpinus fangiana (Coryloideae, Betulaceae).</title>
        <authorList>
            <person name="Yang X."/>
            <person name="Wang Z."/>
            <person name="Zhang L."/>
            <person name="Hao G."/>
            <person name="Liu J."/>
            <person name="Yang Y."/>
        </authorList>
    </citation>
    <scope>NUCLEOTIDE SEQUENCE [LARGE SCALE GENOMIC DNA]</scope>
    <source>
        <strain evidence="2">Cfa_2016G</strain>
        <tissue evidence="2">Leaf</tissue>
    </source>
</reference>
<dbReference type="AlphaFoldDB" id="A0A5N6L0X4"/>
<organism evidence="2 3">
    <name type="scientific">Carpinus fangiana</name>
    <dbReference type="NCBI Taxonomy" id="176857"/>
    <lineage>
        <taxon>Eukaryota</taxon>
        <taxon>Viridiplantae</taxon>
        <taxon>Streptophyta</taxon>
        <taxon>Embryophyta</taxon>
        <taxon>Tracheophyta</taxon>
        <taxon>Spermatophyta</taxon>
        <taxon>Magnoliopsida</taxon>
        <taxon>eudicotyledons</taxon>
        <taxon>Gunneridae</taxon>
        <taxon>Pentapetalae</taxon>
        <taxon>rosids</taxon>
        <taxon>fabids</taxon>
        <taxon>Fagales</taxon>
        <taxon>Betulaceae</taxon>
        <taxon>Carpinus</taxon>
    </lineage>
</organism>
<keyword evidence="3" id="KW-1185">Reference proteome</keyword>
<evidence type="ECO:0000313" key="3">
    <source>
        <dbReference type="Proteomes" id="UP000327013"/>
    </source>
</evidence>
<evidence type="ECO:0000313" key="2">
    <source>
        <dbReference type="EMBL" id="KAB8509364.1"/>
    </source>
</evidence>
<feature type="region of interest" description="Disordered" evidence="1">
    <location>
        <begin position="73"/>
        <end position="132"/>
    </location>
</feature>
<comment type="caution">
    <text evidence="2">The sequence shown here is derived from an EMBL/GenBank/DDBJ whole genome shotgun (WGS) entry which is preliminary data.</text>
</comment>
<evidence type="ECO:0000256" key="1">
    <source>
        <dbReference type="SAM" id="MobiDB-lite"/>
    </source>
</evidence>
<sequence length="132" mass="14600">MVAQENCEEEASGSNHGFDIFGIFKGLCRFGLGSGQPTRFTTPGAPADPAQNMRHTAQNTMFRAQAQYQIKKARSEGRPAEVWHARDRPAGDRPASDPLTRPYPITGPGFNPWFKDPVTPDPVQQLQTARFT</sequence>